<dbReference type="AlphaFoldDB" id="B9T4P4"/>
<evidence type="ECO:0000256" key="1">
    <source>
        <dbReference type="SAM" id="Phobius"/>
    </source>
</evidence>
<evidence type="ECO:0000313" key="2">
    <source>
        <dbReference type="EMBL" id="EEF29166.1"/>
    </source>
</evidence>
<dbReference type="InParanoid" id="B9T4P4"/>
<dbReference type="GO" id="GO:0016020">
    <property type="term" value="C:membrane"/>
    <property type="evidence" value="ECO:0000318"/>
    <property type="project" value="GO_Central"/>
</dbReference>
<reference evidence="3" key="1">
    <citation type="journal article" date="2010" name="Nat. Biotechnol.">
        <title>Draft genome sequence of the oilseed species Ricinus communis.</title>
        <authorList>
            <person name="Chan A.P."/>
            <person name="Crabtree J."/>
            <person name="Zhao Q."/>
            <person name="Lorenzi H."/>
            <person name="Orvis J."/>
            <person name="Puiu D."/>
            <person name="Melake-Berhan A."/>
            <person name="Jones K.M."/>
            <person name="Redman J."/>
            <person name="Chen G."/>
            <person name="Cahoon E.B."/>
            <person name="Gedil M."/>
            <person name="Stanke M."/>
            <person name="Haas B.J."/>
            <person name="Wortman J.R."/>
            <person name="Fraser-Liggett C.M."/>
            <person name="Ravel J."/>
            <person name="Rabinowicz P.D."/>
        </authorList>
    </citation>
    <scope>NUCLEOTIDE SEQUENCE [LARGE SCALE GENOMIC DNA]</scope>
    <source>
        <strain evidence="3">cv. Hale</strain>
    </source>
</reference>
<name>B9T4P4_RICCO</name>
<accession>B9T4P4</accession>
<dbReference type="STRING" id="3988.B9T4P4"/>
<protein>
    <recommendedName>
        <fullName evidence="4">Transmembrane protein</fullName>
    </recommendedName>
</protein>
<organism evidence="2 3">
    <name type="scientific">Ricinus communis</name>
    <name type="common">Castor bean</name>
    <dbReference type="NCBI Taxonomy" id="3988"/>
    <lineage>
        <taxon>Eukaryota</taxon>
        <taxon>Viridiplantae</taxon>
        <taxon>Streptophyta</taxon>
        <taxon>Embryophyta</taxon>
        <taxon>Tracheophyta</taxon>
        <taxon>Spermatophyta</taxon>
        <taxon>Magnoliopsida</taxon>
        <taxon>eudicotyledons</taxon>
        <taxon>Gunneridae</taxon>
        <taxon>Pentapetalae</taxon>
        <taxon>rosids</taxon>
        <taxon>fabids</taxon>
        <taxon>Malpighiales</taxon>
        <taxon>Euphorbiaceae</taxon>
        <taxon>Acalyphoideae</taxon>
        <taxon>Acalypheae</taxon>
        <taxon>Ricinus</taxon>
    </lineage>
</organism>
<dbReference type="EMBL" id="EQ974482">
    <property type="protein sequence ID" value="EEF29166.1"/>
    <property type="molecule type" value="Genomic_DNA"/>
</dbReference>
<feature type="transmembrane region" description="Helical" evidence="1">
    <location>
        <begin position="171"/>
        <end position="190"/>
    </location>
</feature>
<keyword evidence="3" id="KW-1185">Reference proteome</keyword>
<feature type="transmembrane region" description="Helical" evidence="1">
    <location>
        <begin position="236"/>
        <end position="254"/>
    </location>
</feature>
<keyword evidence="1" id="KW-1133">Transmembrane helix</keyword>
<gene>
    <name evidence="2" type="ORF">RCOM_0281750</name>
</gene>
<keyword evidence="1" id="KW-0472">Membrane</keyword>
<feature type="transmembrane region" description="Helical" evidence="1">
    <location>
        <begin position="92"/>
        <end position="116"/>
    </location>
</feature>
<keyword evidence="1" id="KW-0812">Transmembrane</keyword>
<feature type="transmembrane region" description="Helical" evidence="1">
    <location>
        <begin position="266"/>
        <end position="291"/>
    </location>
</feature>
<evidence type="ECO:0008006" key="4">
    <source>
        <dbReference type="Google" id="ProtNLM"/>
    </source>
</evidence>
<proteinExistence type="predicted"/>
<feature type="transmembrane region" description="Helical" evidence="1">
    <location>
        <begin position="26"/>
        <end position="45"/>
    </location>
</feature>
<sequence>MESLMLLGFAGVLRDALKVFCKNGRIMASVALFTLLTKSILYLSITFSTKPLITDLLVERNLLHVTTPNTPEFTNILAHIRKDFKIFYGLECIYVILDAVTFLLSATATILAAAIIHGGKDDLSLKNLLLRTTRSWKRPLVTSIYTTLFGLVYLFLYAAILFGITRIIKTLIISPVTVFFLGVASVFLSVSGIVFFVYLSAIWTLAIVVSAVEEIRGIEAVIKATEISKGMNLQGISLKLLFIISSCLLSGILMMLKDPSLTLHRIVALVIINSHGLLWMYLFAAFTVFYYRCKKTHGERVELEEILDDGYSKIPTTTVTTTTALVVGDDIP</sequence>
<dbReference type="PANTHER" id="PTHR33133">
    <property type="entry name" value="OS08G0107100 PROTEIN-RELATED"/>
    <property type="match status" value="1"/>
</dbReference>
<feature type="transmembrane region" description="Helical" evidence="1">
    <location>
        <begin position="196"/>
        <end position="215"/>
    </location>
</feature>
<feature type="transmembrane region" description="Helical" evidence="1">
    <location>
        <begin position="144"/>
        <end position="164"/>
    </location>
</feature>
<dbReference type="PANTHER" id="PTHR33133:SF1">
    <property type="entry name" value="EXPRESSED PROTEIN-RELATED"/>
    <property type="match status" value="1"/>
</dbReference>
<dbReference type="Proteomes" id="UP000008311">
    <property type="component" value="Unassembled WGS sequence"/>
</dbReference>
<evidence type="ECO:0000313" key="3">
    <source>
        <dbReference type="Proteomes" id="UP000008311"/>
    </source>
</evidence>
<dbReference type="FunCoup" id="B9T4P4">
    <property type="interactions" value="43"/>
</dbReference>
<dbReference type="eggNOG" id="ENOG502S2UB">
    <property type="taxonomic scope" value="Eukaryota"/>
</dbReference>